<feature type="region of interest" description="Disordered" evidence="1">
    <location>
        <begin position="1"/>
        <end position="51"/>
    </location>
</feature>
<sequence length="109" mass="11642">MDGRTGDLDRLDRHHVKSPKPCASLDAGDSQSIDHRSDSSPDSLPPPTPIIAYRVSSASDPAEADPPGPGSSYISVLRFAVCADGLMTSDGQDGPNTSWLQTDERRRAH</sequence>
<feature type="region of interest" description="Disordered" evidence="1">
    <location>
        <begin position="86"/>
        <end position="109"/>
    </location>
</feature>
<feature type="compositionally biased region" description="Polar residues" evidence="1">
    <location>
        <begin position="89"/>
        <end position="101"/>
    </location>
</feature>
<reference evidence="2" key="1">
    <citation type="submission" date="2023-01" db="EMBL/GenBank/DDBJ databases">
        <title>Colletotrichum chrysophilum M932 genome sequence.</title>
        <authorList>
            <person name="Baroncelli R."/>
        </authorList>
    </citation>
    <scope>NUCLEOTIDE SEQUENCE</scope>
    <source>
        <strain evidence="2">M932</strain>
    </source>
</reference>
<comment type="caution">
    <text evidence="2">The sequence shown here is derived from an EMBL/GenBank/DDBJ whole genome shotgun (WGS) entry which is preliminary data.</text>
</comment>
<feature type="compositionally biased region" description="Basic and acidic residues" evidence="1">
    <location>
        <begin position="1"/>
        <end position="12"/>
    </location>
</feature>
<protein>
    <submittedName>
        <fullName evidence="2">Uncharacterized protein</fullName>
    </submittedName>
</protein>
<keyword evidence="3" id="KW-1185">Reference proteome</keyword>
<proteinExistence type="predicted"/>
<evidence type="ECO:0000313" key="3">
    <source>
        <dbReference type="Proteomes" id="UP001243330"/>
    </source>
</evidence>
<dbReference type="EMBL" id="JAQOWY010000007">
    <property type="protein sequence ID" value="KAK1856575.1"/>
    <property type="molecule type" value="Genomic_DNA"/>
</dbReference>
<organism evidence="2 3">
    <name type="scientific">Colletotrichum chrysophilum</name>
    <dbReference type="NCBI Taxonomy" id="1836956"/>
    <lineage>
        <taxon>Eukaryota</taxon>
        <taxon>Fungi</taxon>
        <taxon>Dikarya</taxon>
        <taxon>Ascomycota</taxon>
        <taxon>Pezizomycotina</taxon>
        <taxon>Sordariomycetes</taxon>
        <taxon>Hypocreomycetidae</taxon>
        <taxon>Glomerellales</taxon>
        <taxon>Glomerellaceae</taxon>
        <taxon>Colletotrichum</taxon>
        <taxon>Colletotrichum gloeosporioides species complex</taxon>
    </lineage>
</organism>
<dbReference type="AlphaFoldDB" id="A0AAD9EPS9"/>
<name>A0AAD9EPS9_9PEZI</name>
<evidence type="ECO:0000313" key="2">
    <source>
        <dbReference type="EMBL" id="KAK1856575.1"/>
    </source>
</evidence>
<accession>A0AAD9EPS9</accession>
<evidence type="ECO:0000256" key="1">
    <source>
        <dbReference type="SAM" id="MobiDB-lite"/>
    </source>
</evidence>
<dbReference type="Proteomes" id="UP001243330">
    <property type="component" value="Unassembled WGS sequence"/>
</dbReference>
<gene>
    <name evidence="2" type="ORF">CCHR01_00754</name>
</gene>